<proteinExistence type="predicted"/>
<comment type="caution">
    <text evidence="1">The sequence shown here is derived from an EMBL/GenBank/DDBJ whole genome shotgun (WGS) entry which is preliminary data.</text>
</comment>
<evidence type="ECO:0000313" key="1">
    <source>
        <dbReference type="EMBL" id="KAH3687372.1"/>
    </source>
</evidence>
<sequence length="118" mass="12821">MISLSAQSEPKIIANFSKLFTAASLIEGMYSMMASLTLHCLSLANSEMAGNKESANRSIPITSLTIFNLEMMFNFTSGNSSFNMVRNIGSKFLMTMSFGSNGVKPVISEAREDLTNSD</sequence>
<accession>A0A9P8QD39</accession>
<gene>
    <name evidence="1" type="ORF">WICPIJ_001649</name>
</gene>
<reference evidence="1" key="2">
    <citation type="submission" date="2021-01" db="EMBL/GenBank/DDBJ databases">
        <authorList>
            <person name="Schikora-Tamarit M.A."/>
        </authorList>
    </citation>
    <scope>NUCLEOTIDE SEQUENCE</scope>
    <source>
        <strain evidence="1">CBS2887</strain>
    </source>
</reference>
<evidence type="ECO:0000313" key="2">
    <source>
        <dbReference type="Proteomes" id="UP000774326"/>
    </source>
</evidence>
<name>A0A9P8QD39_WICPI</name>
<keyword evidence="2" id="KW-1185">Reference proteome</keyword>
<organism evidence="1 2">
    <name type="scientific">Wickerhamomyces pijperi</name>
    <name type="common">Yeast</name>
    <name type="synonym">Pichia pijperi</name>
    <dbReference type="NCBI Taxonomy" id="599730"/>
    <lineage>
        <taxon>Eukaryota</taxon>
        <taxon>Fungi</taxon>
        <taxon>Dikarya</taxon>
        <taxon>Ascomycota</taxon>
        <taxon>Saccharomycotina</taxon>
        <taxon>Saccharomycetes</taxon>
        <taxon>Phaffomycetales</taxon>
        <taxon>Wickerhamomycetaceae</taxon>
        <taxon>Wickerhamomyces</taxon>
    </lineage>
</organism>
<reference evidence="1" key="1">
    <citation type="journal article" date="2021" name="Open Biol.">
        <title>Shared evolutionary footprints suggest mitochondrial oxidative damage underlies multiple complex I losses in fungi.</title>
        <authorList>
            <person name="Schikora-Tamarit M.A."/>
            <person name="Marcet-Houben M."/>
            <person name="Nosek J."/>
            <person name="Gabaldon T."/>
        </authorList>
    </citation>
    <scope>NUCLEOTIDE SEQUENCE</scope>
    <source>
        <strain evidence="1">CBS2887</strain>
    </source>
</reference>
<dbReference type="AlphaFoldDB" id="A0A9P8QD39"/>
<dbReference type="EMBL" id="JAEUBG010000861">
    <property type="protein sequence ID" value="KAH3687372.1"/>
    <property type="molecule type" value="Genomic_DNA"/>
</dbReference>
<dbReference type="Proteomes" id="UP000774326">
    <property type="component" value="Unassembled WGS sequence"/>
</dbReference>
<protein>
    <submittedName>
        <fullName evidence="1">Uncharacterized protein</fullName>
    </submittedName>
</protein>